<dbReference type="AlphaFoldDB" id="A0ABD3E2J2"/>
<keyword evidence="2" id="KW-1185">Reference proteome</keyword>
<gene>
    <name evidence="1" type="ORF">CASFOL_007651</name>
</gene>
<dbReference type="EMBL" id="JAVIJP010000008">
    <property type="protein sequence ID" value="KAL3648227.1"/>
    <property type="molecule type" value="Genomic_DNA"/>
</dbReference>
<dbReference type="Proteomes" id="UP001632038">
    <property type="component" value="Unassembled WGS sequence"/>
</dbReference>
<evidence type="ECO:0000313" key="1">
    <source>
        <dbReference type="EMBL" id="KAL3648227.1"/>
    </source>
</evidence>
<evidence type="ECO:0000313" key="2">
    <source>
        <dbReference type="Proteomes" id="UP001632038"/>
    </source>
</evidence>
<organism evidence="1 2">
    <name type="scientific">Castilleja foliolosa</name>
    <dbReference type="NCBI Taxonomy" id="1961234"/>
    <lineage>
        <taxon>Eukaryota</taxon>
        <taxon>Viridiplantae</taxon>
        <taxon>Streptophyta</taxon>
        <taxon>Embryophyta</taxon>
        <taxon>Tracheophyta</taxon>
        <taxon>Spermatophyta</taxon>
        <taxon>Magnoliopsida</taxon>
        <taxon>eudicotyledons</taxon>
        <taxon>Gunneridae</taxon>
        <taxon>Pentapetalae</taxon>
        <taxon>asterids</taxon>
        <taxon>lamiids</taxon>
        <taxon>Lamiales</taxon>
        <taxon>Orobanchaceae</taxon>
        <taxon>Pedicularideae</taxon>
        <taxon>Castillejinae</taxon>
        <taxon>Castilleja</taxon>
    </lineage>
</organism>
<reference evidence="2" key="1">
    <citation type="journal article" date="2024" name="IScience">
        <title>Strigolactones Initiate the Formation of Haustorium-like Structures in Castilleja.</title>
        <authorList>
            <person name="Buerger M."/>
            <person name="Peterson D."/>
            <person name="Chory J."/>
        </authorList>
    </citation>
    <scope>NUCLEOTIDE SEQUENCE [LARGE SCALE GENOMIC DNA]</scope>
</reference>
<sequence length="73" mass="8235">MRLLGWVVAAPFILEGLYVLSFPCFKILVRKFGADAVQTSPRMTLNSVASPRKQPHSPSEVRLKEMYNPKVCN</sequence>
<comment type="caution">
    <text evidence="1">The sequence shown here is derived from an EMBL/GenBank/DDBJ whole genome shotgun (WGS) entry which is preliminary data.</text>
</comment>
<name>A0ABD3E2J2_9LAMI</name>
<protein>
    <submittedName>
        <fullName evidence="1">Uncharacterized protein</fullName>
    </submittedName>
</protein>
<accession>A0ABD3E2J2</accession>
<proteinExistence type="predicted"/>